<reference evidence="2 3" key="1">
    <citation type="submission" date="2020-08" db="EMBL/GenBank/DDBJ databases">
        <title>Exploring microbial biodiversity for novel pathways involved in the catabolism of aromatic compounds derived from lignin.</title>
        <authorList>
            <person name="Elkins J."/>
        </authorList>
    </citation>
    <scope>NUCLEOTIDE SEQUENCE [LARGE SCALE GENOMIC DNA]</scope>
    <source>
        <strain evidence="2 3">B1D3A</strain>
    </source>
</reference>
<feature type="domain" description="Ribbon-helix-helix protein CopG" evidence="1">
    <location>
        <begin position="7"/>
        <end position="40"/>
    </location>
</feature>
<organism evidence="2 3">
    <name type="scientific">Sphingobium lignivorans</name>
    <dbReference type="NCBI Taxonomy" id="2735886"/>
    <lineage>
        <taxon>Bacteria</taxon>
        <taxon>Pseudomonadati</taxon>
        <taxon>Pseudomonadota</taxon>
        <taxon>Alphaproteobacteria</taxon>
        <taxon>Sphingomonadales</taxon>
        <taxon>Sphingomonadaceae</taxon>
        <taxon>Sphingobium</taxon>
    </lineage>
</organism>
<dbReference type="EMBL" id="JACHKA010000001">
    <property type="protein sequence ID" value="MBB5985054.1"/>
    <property type="molecule type" value="Genomic_DNA"/>
</dbReference>
<evidence type="ECO:0000313" key="2">
    <source>
        <dbReference type="EMBL" id="MBB5985054.1"/>
    </source>
</evidence>
<dbReference type="RefSeq" id="WP_184050256.1">
    <property type="nucleotide sequence ID" value="NZ_JACHKA010000001.1"/>
</dbReference>
<evidence type="ECO:0000259" key="1">
    <source>
        <dbReference type="Pfam" id="PF01402"/>
    </source>
</evidence>
<name>A0ABR6NCN9_9SPHN</name>
<proteinExistence type="predicted"/>
<protein>
    <recommendedName>
        <fullName evidence="1">Ribbon-helix-helix protein CopG domain-containing protein</fullName>
    </recommendedName>
</protein>
<comment type="caution">
    <text evidence="2">The sequence shown here is derived from an EMBL/GenBank/DDBJ whole genome shotgun (WGS) entry which is preliminary data.</text>
</comment>
<dbReference type="Pfam" id="PF01402">
    <property type="entry name" value="RHH_1"/>
    <property type="match status" value="1"/>
</dbReference>
<sequence>MRFLADIPDDDLKWLDQRAGEQGRSRAAMLREAVSAYRAEQSQQGIERFFGLWSRHGSAVDGLDHERRIRGGSDGTPGGKRA</sequence>
<evidence type="ECO:0000313" key="3">
    <source>
        <dbReference type="Proteomes" id="UP001138540"/>
    </source>
</evidence>
<dbReference type="InterPro" id="IPR013321">
    <property type="entry name" value="Arc_rbn_hlx_hlx"/>
</dbReference>
<dbReference type="InterPro" id="IPR002145">
    <property type="entry name" value="CopG"/>
</dbReference>
<gene>
    <name evidence="2" type="ORF">HNP60_001028</name>
</gene>
<keyword evidence="3" id="KW-1185">Reference proteome</keyword>
<dbReference type="Proteomes" id="UP001138540">
    <property type="component" value="Unassembled WGS sequence"/>
</dbReference>
<accession>A0ABR6NCN9</accession>
<dbReference type="Gene3D" id="1.10.1220.10">
    <property type="entry name" value="Met repressor-like"/>
    <property type="match status" value="1"/>
</dbReference>